<dbReference type="InterPro" id="IPR007712">
    <property type="entry name" value="RelE/ParE_toxin"/>
</dbReference>
<evidence type="ECO:0000313" key="3">
    <source>
        <dbReference type="EMBL" id="SMR76625.1"/>
    </source>
</evidence>
<proteinExistence type="inferred from homology"/>
<dbReference type="PANTHER" id="PTHR35601:SF1">
    <property type="entry name" value="TOXIN RELE"/>
    <property type="match status" value="1"/>
</dbReference>
<keyword evidence="4" id="KW-1185">Reference proteome</keyword>
<gene>
    <name evidence="3" type="ORF">SAMN04487964_11223</name>
</gene>
<evidence type="ECO:0000313" key="4">
    <source>
        <dbReference type="Proteomes" id="UP001159257"/>
    </source>
</evidence>
<comment type="similarity">
    <text evidence="1">Belongs to the RelE toxin family.</text>
</comment>
<dbReference type="InterPro" id="IPR035093">
    <property type="entry name" value="RelE/ParE_toxin_dom_sf"/>
</dbReference>
<evidence type="ECO:0000256" key="2">
    <source>
        <dbReference type="ARBA" id="ARBA00022649"/>
    </source>
</evidence>
<dbReference type="Pfam" id="PF05016">
    <property type="entry name" value="ParE_toxin"/>
    <property type="match status" value="1"/>
</dbReference>
<dbReference type="SUPFAM" id="SSF143011">
    <property type="entry name" value="RelE-like"/>
    <property type="match status" value="1"/>
</dbReference>
<dbReference type="PANTHER" id="PTHR35601">
    <property type="entry name" value="TOXIN RELE"/>
    <property type="match status" value="1"/>
</dbReference>
<keyword evidence="2" id="KW-1277">Toxin-antitoxin system</keyword>
<evidence type="ECO:0000256" key="1">
    <source>
        <dbReference type="ARBA" id="ARBA00006226"/>
    </source>
</evidence>
<dbReference type="EMBL" id="FXWV01000012">
    <property type="protein sequence ID" value="SMR76625.1"/>
    <property type="molecule type" value="Genomic_DNA"/>
</dbReference>
<name>A0ABY1S223_9GAMM</name>
<reference evidence="3 4" key="1">
    <citation type="submission" date="2017-05" db="EMBL/GenBank/DDBJ databases">
        <authorList>
            <person name="Varghese N."/>
            <person name="Submissions S."/>
        </authorList>
    </citation>
    <scope>NUCLEOTIDE SEQUENCE [LARGE SCALE GENOMIC DNA]</scope>
    <source>
        <strain evidence="3 4">CGMCC 1.7287</strain>
    </source>
</reference>
<comment type="caution">
    <text evidence="3">The sequence shown here is derived from an EMBL/GenBank/DDBJ whole genome shotgun (WGS) entry which is preliminary data.</text>
</comment>
<protein>
    <submittedName>
        <fullName evidence="3">mRNA interferase RelE/StbE</fullName>
    </submittedName>
</protein>
<dbReference type="Proteomes" id="UP001159257">
    <property type="component" value="Unassembled WGS sequence"/>
</dbReference>
<dbReference type="RefSeq" id="WP_239040136.1">
    <property type="nucleotide sequence ID" value="NZ_BAAAEY010000008.1"/>
</dbReference>
<organism evidence="3 4">
    <name type="scientific">Marinobacterium sediminicola</name>
    <dbReference type="NCBI Taxonomy" id="518898"/>
    <lineage>
        <taxon>Bacteria</taxon>
        <taxon>Pseudomonadati</taxon>
        <taxon>Pseudomonadota</taxon>
        <taxon>Gammaproteobacteria</taxon>
        <taxon>Oceanospirillales</taxon>
        <taxon>Oceanospirillaceae</taxon>
        <taxon>Marinobacterium</taxon>
    </lineage>
</organism>
<dbReference type="NCBIfam" id="TIGR02385">
    <property type="entry name" value="RelE_StbE"/>
    <property type="match status" value="1"/>
</dbReference>
<dbReference type="Gene3D" id="3.30.2310.20">
    <property type="entry name" value="RelE-like"/>
    <property type="match status" value="1"/>
</dbReference>
<accession>A0ABY1S223</accession>
<sequence length="94" mass="11085">MTYKIKFIPAALKEWKKLAPSLRDQLKKKLSERAENPHVPASRLRGYESVYKIKMKTAGYRLVYEVEDDEIVIYVLAVGKRERDAVYKKLAERR</sequence>